<comment type="caution">
    <text evidence="2">The sequence shown here is derived from an EMBL/GenBank/DDBJ whole genome shotgun (WGS) entry which is preliminary data.</text>
</comment>
<keyword evidence="3" id="KW-1185">Reference proteome</keyword>
<dbReference type="EMBL" id="JBHUFC010000001">
    <property type="protein sequence ID" value="MFD1786476.1"/>
    <property type="molecule type" value="Genomic_DNA"/>
</dbReference>
<organism evidence="2 3">
    <name type="scientific">Sphingomonas floccifaciens</name>
    <dbReference type="NCBI Taxonomy" id="1844115"/>
    <lineage>
        <taxon>Bacteria</taxon>
        <taxon>Pseudomonadati</taxon>
        <taxon>Pseudomonadota</taxon>
        <taxon>Alphaproteobacteria</taxon>
        <taxon>Sphingomonadales</taxon>
        <taxon>Sphingomonadaceae</taxon>
        <taxon>Sphingomonas</taxon>
    </lineage>
</organism>
<evidence type="ECO:0000313" key="2">
    <source>
        <dbReference type="EMBL" id="MFD1786476.1"/>
    </source>
</evidence>
<gene>
    <name evidence="2" type="ORF">ACFSC3_02710</name>
</gene>
<protein>
    <recommendedName>
        <fullName evidence="1">Type II CBASS E2 protein domain-containing protein</fullName>
    </recommendedName>
</protein>
<reference evidence="3" key="1">
    <citation type="journal article" date="2019" name="Int. J. Syst. Evol. Microbiol.">
        <title>The Global Catalogue of Microorganisms (GCM) 10K type strain sequencing project: providing services to taxonomists for standard genome sequencing and annotation.</title>
        <authorList>
            <consortium name="The Broad Institute Genomics Platform"/>
            <consortium name="The Broad Institute Genome Sequencing Center for Infectious Disease"/>
            <person name="Wu L."/>
            <person name="Ma J."/>
        </authorList>
    </citation>
    <scope>NUCLEOTIDE SEQUENCE [LARGE SCALE GENOMIC DNA]</scope>
    <source>
        <strain evidence="3">Q85</strain>
    </source>
</reference>
<dbReference type="RefSeq" id="WP_380938456.1">
    <property type="nucleotide sequence ID" value="NZ_JBHUFC010000001.1"/>
</dbReference>
<dbReference type="InterPro" id="IPR058588">
    <property type="entry name" value="E2-CBASS"/>
</dbReference>
<proteinExistence type="predicted"/>
<dbReference type="Proteomes" id="UP001597283">
    <property type="component" value="Unassembled WGS sequence"/>
</dbReference>
<name>A0ABW4N922_9SPHN</name>
<sequence length="207" mass="23570">MIADVGSSWSAPLCTAGSTGWRPRVARFFADMQIRAMTERFPTLKVVLDLLWVTIWEGELTPLSQPYRVRIVDHRGMDDGSFRFTSPWPSARLLTPIARRPEAPDLPIPHIYGPHDDPRGADLCLFHPRSRDWTDDMLLAESIVPWTAEWLFYYEMWLVTGLWGGDEAEHGAVPVTRQGSTRRGRAASPRPHIDAPVMRSFAYLLKD</sequence>
<evidence type="ECO:0000259" key="1">
    <source>
        <dbReference type="Pfam" id="PF26395"/>
    </source>
</evidence>
<dbReference type="Pfam" id="PF26395">
    <property type="entry name" value="E2-CBASS"/>
    <property type="match status" value="1"/>
</dbReference>
<evidence type="ECO:0000313" key="3">
    <source>
        <dbReference type="Proteomes" id="UP001597283"/>
    </source>
</evidence>
<feature type="domain" description="Type II CBASS E2 protein" evidence="1">
    <location>
        <begin position="33"/>
        <end position="170"/>
    </location>
</feature>
<accession>A0ABW4N922</accession>